<protein>
    <recommendedName>
        <fullName evidence="3">Peroxisome assembly protein 26</fullName>
    </recommendedName>
</protein>
<evidence type="ECO:0000313" key="1">
    <source>
        <dbReference type="EMBL" id="KAK7503423.1"/>
    </source>
</evidence>
<dbReference type="PANTHER" id="PTHR16262:SF2">
    <property type="entry name" value="PEROXISOME ASSEMBLY PROTEIN 26"/>
    <property type="match status" value="1"/>
</dbReference>
<dbReference type="InterPro" id="IPR010797">
    <property type="entry name" value="Pex26"/>
</dbReference>
<proteinExistence type="predicted"/>
<dbReference type="Proteomes" id="UP001519460">
    <property type="component" value="Unassembled WGS sequence"/>
</dbReference>
<evidence type="ECO:0000313" key="2">
    <source>
        <dbReference type="Proteomes" id="UP001519460"/>
    </source>
</evidence>
<name>A0ABD0LVJ3_9CAEN</name>
<dbReference type="AlphaFoldDB" id="A0ABD0LVJ3"/>
<evidence type="ECO:0008006" key="3">
    <source>
        <dbReference type="Google" id="ProtNLM"/>
    </source>
</evidence>
<keyword evidence="2" id="KW-1185">Reference proteome</keyword>
<organism evidence="1 2">
    <name type="scientific">Batillaria attramentaria</name>
    <dbReference type="NCBI Taxonomy" id="370345"/>
    <lineage>
        <taxon>Eukaryota</taxon>
        <taxon>Metazoa</taxon>
        <taxon>Spiralia</taxon>
        <taxon>Lophotrochozoa</taxon>
        <taxon>Mollusca</taxon>
        <taxon>Gastropoda</taxon>
        <taxon>Caenogastropoda</taxon>
        <taxon>Sorbeoconcha</taxon>
        <taxon>Cerithioidea</taxon>
        <taxon>Batillariidae</taxon>
        <taxon>Batillaria</taxon>
    </lineage>
</organism>
<dbReference type="Pfam" id="PF07163">
    <property type="entry name" value="Pex26"/>
    <property type="match status" value="1"/>
</dbReference>
<accession>A0ABD0LVJ3</accession>
<dbReference type="EMBL" id="JACVVK020000020">
    <property type="protein sequence ID" value="KAK7503423.1"/>
    <property type="molecule type" value="Genomic_DNA"/>
</dbReference>
<comment type="caution">
    <text evidence="1">The sequence shown here is derived from an EMBL/GenBank/DDBJ whole genome shotgun (WGS) entry which is preliminary data.</text>
</comment>
<reference evidence="1 2" key="1">
    <citation type="journal article" date="2023" name="Sci. Data">
        <title>Genome assembly of the Korean intertidal mud-creeper Batillaria attramentaria.</title>
        <authorList>
            <person name="Patra A.K."/>
            <person name="Ho P.T."/>
            <person name="Jun S."/>
            <person name="Lee S.J."/>
            <person name="Kim Y."/>
            <person name="Won Y.J."/>
        </authorList>
    </citation>
    <scope>NUCLEOTIDE SEQUENCE [LARGE SCALE GENOMIC DNA]</scope>
    <source>
        <strain evidence="1">Wonlab-2016</strain>
    </source>
</reference>
<sequence length="304" mass="34072">MECEVKVKDNNSSGAALCRVLEEQVKAATDKLLLTDFPACVSLCRHIVSAAKSHEDCDSDSYKESLSHVKEAATVLAIQALAEQGLWRDVIPFVEQAYGHVRECPAKVIQMCILLHAHVREYLVCHSLVNNWLDNEKNQSHPESANIVKIYVTNVLVPLGAFNLIPQVVESCVALSPEDKQMLLSPSPPPSESKHLDVDRLPAECRSNSSDTPTEVSPSHEVKKDRAKEIIPMYVNLVRRLWRSLSKKGWCRKVCRASKVLLLFSFAVLALVHLQTDVVSHFSRAMEVWRTALRVWSAMLKTGR</sequence>
<gene>
    <name evidence="1" type="ORF">BaRGS_00005344</name>
</gene>
<dbReference type="PANTHER" id="PTHR16262">
    <property type="entry name" value="PEROXISOME ASSEMBLY PROTEIN 26"/>
    <property type="match status" value="1"/>
</dbReference>